<dbReference type="PANTHER" id="PTHR35908:SF1">
    <property type="entry name" value="CONSERVED PROTEIN"/>
    <property type="match status" value="1"/>
</dbReference>
<proteinExistence type="predicted"/>
<dbReference type="RefSeq" id="WP_233734102.1">
    <property type="nucleotide sequence ID" value="NZ_JAJVCN010000004.1"/>
</dbReference>
<dbReference type="InterPro" id="IPR029068">
    <property type="entry name" value="Glyas_Bleomycin-R_OHBP_Dase"/>
</dbReference>
<accession>A0ABS8ZRR4</accession>
<evidence type="ECO:0000259" key="1">
    <source>
        <dbReference type="PROSITE" id="PS51819"/>
    </source>
</evidence>
<dbReference type="Gene3D" id="3.10.180.10">
    <property type="entry name" value="2,3-Dihydroxybiphenyl 1,2-Dioxygenase, domain 1"/>
    <property type="match status" value="1"/>
</dbReference>
<dbReference type="InterPro" id="IPR041581">
    <property type="entry name" value="Glyoxalase_6"/>
</dbReference>
<dbReference type="SUPFAM" id="SSF54593">
    <property type="entry name" value="Glyoxalase/Bleomycin resistance protein/Dihydroxybiphenyl dioxygenase"/>
    <property type="match status" value="1"/>
</dbReference>
<reference evidence="2 3" key="1">
    <citation type="submission" date="2021-12" db="EMBL/GenBank/DDBJ databases">
        <title>Genome sequence of Kibdelosporangium philippinense ATCC 49844.</title>
        <authorList>
            <person name="Fedorov E.A."/>
            <person name="Omeragic M."/>
            <person name="Shalygina K.F."/>
            <person name="Maclea K.S."/>
        </authorList>
    </citation>
    <scope>NUCLEOTIDE SEQUENCE [LARGE SCALE GENOMIC DNA]</scope>
    <source>
        <strain evidence="2 3">ATCC 49844</strain>
    </source>
</reference>
<dbReference type="InterPro" id="IPR037523">
    <property type="entry name" value="VOC_core"/>
</dbReference>
<name>A0ABS8ZRR4_9PSEU</name>
<dbReference type="EMBL" id="JAJVCN010000004">
    <property type="protein sequence ID" value="MCE7010400.1"/>
    <property type="molecule type" value="Genomic_DNA"/>
</dbReference>
<comment type="caution">
    <text evidence="2">The sequence shown here is derived from an EMBL/GenBank/DDBJ whole genome shotgun (WGS) entry which is preliminary data.</text>
</comment>
<gene>
    <name evidence="2" type="ORF">LWC34_47490</name>
</gene>
<evidence type="ECO:0000313" key="2">
    <source>
        <dbReference type="EMBL" id="MCE7010400.1"/>
    </source>
</evidence>
<dbReference type="Pfam" id="PF18029">
    <property type="entry name" value="Glyoxalase_6"/>
    <property type="match status" value="1"/>
</dbReference>
<dbReference type="PROSITE" id="PS51819">
    <property type="entry name" value="VOC"/>
    <property type="match status" value="1"/>
</dbReference>
<sequence length="120" mass="13307">MTLTSVVLDAPDAGDLAEFYRELLGWEVIEREKTWVTIRPKGGGTGLSFQTEELYERPAWPAHPGQQLMMLHLDIAVDDLEAASAHALTTGAVLADYQPQDKVRVFLDPAGHPFCLYIPD</sequence>
<feature type="domain" description="VOC" evidence="1">
    <location>
        <begin position="2"/>
        <end position="119"/>
    </location>
</feature>
<evidence type="ECO:0000313" key="3">
    <source>
        <dbReference type="Proteomes" id="UP001521150"/>
    </source>
</evidence>
<protein>
    <submittedName>
        <fullName evidence="2">VOC family protein</fullName>
    </submittedName>
</protein>
<keyword evidence="3" id="KW-1185">Reference proteome</keyword>
<dbReference type="PANTHER" id="PTHR35908">
    <property type="entry name" value="HYPOTHETICAL FUSION PROTEIN"/>
    <property type="match status" value="1"/>
</dbReference>
<dbReference type="Proteomes" id="UP001521150">
    <property type="component" value="Unassembled WGS sequence"/>
</dbReference>
<organism evidence="2 3">
    <name type="scientific">Kibdelosporangium philippinense</name>
    <dbReference type="NCBI Taxonomy" id="211113"/>
    <lineage>
        <taxon>Bacteria</taxon>
        <taxon>Bacillati</taxon>
        <taxon>Actinomycetota</taxon>
        <taxon>Actinomycetes</taxon>
        <taxon>Pseudonocardiales</taxon>
        <taxon>Pseudonocardiaceae</taxon>
        <taxon>Kibdelosporangium</taxon>
    </lineage>
</organism>